<dbReference type="WBParaSite" id="PS1159_v2.g6492.t2">
    <property type="protein sequence ID" value="PS1159_v2.g6492.t2"/>
    <property type="gene ID" value="PS1159_v2.g6492"/>
</dbReference>
<proteinExistence type="predicted"/>
<evidence type="ECO:0000313" key="1">
    <source>
        <dbReference type="Proteomes" id="UP000887580"/>
    </source>
</evidence>
<evidence type="ECO:0000313" key="2">
    <source>
        <dbReference type="WBParaSite" id="PS1159_v2.g6492.t2"/>
    </source>
</evidence>
<reference evidence="2" key="1">
    <citation type="submission" date="2022-11" db="UniProtKB">
        <authorList>
            <consortium name="WormBaseParasite"/>
        </authorList>
    </citation>
    <scope>IDENTIFICATION</scope>
</reference>
<name>A0AC35GM16_9BILA</name>
<organism evidence="1 2">
    <name type="scientific">Panagrolaimus sp. PS1159</name>
    <dbReference type="NCBI Taxonomy" id="55785"/>
    <lineage>
        <taxon>Eukaryota</taxon>
        <taxon>Metazoa</taxon>
        <taxon>Ecdysozoa</taxon>
        <taxon>Nematoda</taxon>
        <taxon>Chromadorea</taxon>
        <taxon>Rhabditida</taxon>
        <taxon>Tylenchina</taxon>
        <taxon>Panagrolaimomorpha</taxon>
        <taxon>Panagrolaimoidea</taxon>
        <taxon>Panagrolaimidae</taxon>
        <taxon>Panagrolaimus</taxon>
    </lineage>
</organism>
<dbReference type="Proteomes" id="UP000887580">
    <property type="component" value="Unplaced"/>
</dbReference>
<protein>
    <submittedName>
        <fullName evidence="2">Rad50/SbcC-type AAA domain-containing protein</fullName>
    </submittedName>
</protein>
<sequence length="604" mass="68166">MRQDRHNLRPSYQLNGLFNHPSLKSLSPSVAADVNVVCSNSLSKRSFLKIPPLFSLSDVLMEGEAENAFLGREWVFKELYQMIIVEHSTFTFIQGCNGSGKTAITRQLILQSLFFSQNTVNGDTVDSGIVIESQSSLNSTLSSKNYEWLRAVGVRIVAYHNCRLYHASTCVIPEFVLNIAAHMVVISDDECMVIIVDAIDEADFHRNESGESIAWLLKQVSTQIPSWLRFILTSATLAPLCGLNVRTLPIDDAELDQRVIRDTQILLEYRITVSPQLEQKLRSCSTSESIKEVIDELVTRSRGNQLFLTLLLDLIEQNRINIMSSSIALLPTDLFQLYLLYFNLTFKSLAHFHTVSPIISTIIASLKPLDFNDIYSILNSSQPEPYITRDEVAARLAMLTPMIVKLSNDKYAPLHPTFREWVIKMSDQTDYAIDIRQGHILHSLYLVRKGNLTPELFFELGHHLLKANPYKYMRPGTAPDLPNGKDCHILWIQKAAGHPSALQNSLLYERNCYYPNSKVSRLLLLSGANTNCCWPDGSCLLNTFAHTGNVTMIQLLLQFNVDVNFVNPKTGQTPIFSAVQKSHLDAVRILYEHGAKVNIYDNND</sequence>
<accession>A0AC35GM16</accession>